<dbReference type="InterPro" id="IPR000531">
    <property type="entry name" value="Beta-barrel_TonB"/>
</dbReference>
<feature type="domain" description="TonB-dependent receptor plug" evidence="7">
    <location>
        <begin position="70"/>
        <end position="165"/>
    </location>
</feature>
<evidence type="ECO:0000259" key="7">
    <source>
        <dbReference type="Pfam" id="PF07715"/>
    </source>
</evidence>
<dbReference type="Gene3D" id="2.170.130.10">
    <property type="entry name" value="TonB-dependent receptor, plug domain"/>
    <property type="match status" value="1"/>
</dbReference>
<dbReference type="Gene3D" id="2.40.170.20">
    <property type="entry name" value="TonB-dependent receptor, beta-barrel domain"/>
    <property type="match status" value="1"/>
</dbReference>
<keyword evidence="3" id="KW-0998">Cell outer membrane</keyword>
<dbReference type="InterPro" id="IPR012910">
    <property type="entry name" value="Plug_dom"/>
</dbReference>
<evidence type="ECO:0000256" key="3">
    <source>
        <dbReference type="ARBA" id="ARBA00023237"/>
    </source>
</evidence>
<evidence type="ECO:0000313" key="9">
    <source>
        <dbReference type="Proteomes" id="UP000197068"/>
    </source>
</evidence>
<dbReference type="Pfam" id="PF07715">
    <property type="entry name" value="Plug"/>
    <property type="match status" value="1"/>
</dbReference>
<dbReference type="InterPro" id="IPR036942">
    <property type="entry name" value="Beta-barrel_TonB_sf"/>
</dbReference>
<protein>
    <submittedName>
        <fullName evidence="8">TonB-dependent receptor</fullName>
    </submittedName>
</protein>
<evidence type="ECO:0000256" key="5">
    <source>
        <dbReference type="SAM" id="SignalP"/>
    </source>
</evidence>
<feature type="chain" id="PRO_5045472361" evidence="5">
    <location>
        <begin position="30"/>
        <end position="990"/>
    </location>
</feature>
<dbReference type="Proteomes" id="UP000197068">
    <property type="component" value="Unassembled WGS sequence"/>
</dbReference>
<comment type="subcellular location">
    <subcellularLocation>
        <location evidence="1 4">Cell outer membrane</location>
    </subcellularLocation>
</comment>
<comment type="similarity">
    <text evidence="4">Belongs to the TonB-dependent receptor family.</text>
</comment>
<name>A0ABQ0MTC0_9GAMM</name>
<keyword evidence="5" id="KW-0732">Signal</keyword>
<dbReference type="InterPro" id="IPR037066">
    <property type="entry name" value="Plug_dom_sf"/>
</dbReference>
<dbReference type="InterPro" id="IPR010104">
    <property type="entry name" value="TonB_rcpt_bac"/>
</dbReference>
<dbReference type="Pfam" id="PF00593">
    <property type="entry name" value="TonB_dep_Rec_b-barrel"/>
    <property type="match status" value="1"/>
</dbReference>
<organism evidence="8 9">
    <name type="scientific">Colwellia marinimaniae</name>
    <dbReference type="NCBI Taxonomy" id="1513592"/>
    <lineage>
        <taxon>Bacteria</taxon>
        <taxon>Pseudomonadati</taxon>
        <taxon>Pseudomonadota</taxon>
        <taxon>Gammaproteobacteria</taxon>
        <taxon>Alteromonadales</taxon>
        <taxon>Colwelliaceae</taxon>
        <taxon>Colwellia</taxon>
    </lineage>
</organism>
<dbReference type="RefSeq" id="WP_057179844.1">
    <property type="nucleotide sequence ID" value="NZ_BDQM01000007.1"/>
</dbReference>
<keyword evidence="4" id="KW-0798">TonB box</keyword>
<dbReference type="SUPFAM" id="SSF56935">
    <property type="entry name" value="Porins"/>
    <property type="match status" value="1"/>
</dbReference>
<keyword evidence="9" id="KW-1185">Reference proteome</keyword>
<dbReference type="NCBIfam" id="TIGR01782">
    <property type="entry name" value="TonB-Xanth-Caul"/>
    <property type="match status" value="1"/>
</dbReference>
<keyword evidence="8" id="KW-0675">Receptor</keyword>
<reference evidence="8 9" key="1">
    <citation type="submission" date="2017-06" db="EMBL/GenBank/DDBJ databases">
        <title>Whole Genome Sequences of Colwellia marinimaniae MTCD1.</title>
        <authorList>
            <person name="Kusumoto H."/>
            <person name="Inoue M."/>
            <person name="Tanikawa K."/>
            <person name="Maeji H."/>
            <person name="Cameron J.H."/>
            <person name="Bartlett D.H."/>
        </authorList>
    </citation>
    <scope>NUCLEOTIDE SEQUENCE [LARGE SCALE GENOMIC DNA]</scope>
    <source>
        <strain evidence="8 9">MTCD1</strain>
    </source>
</reference>
<proteinExistence type="inferred from homology"/>
<gene>
    <name evidence="8" type="ORF">MTCD1_01208</name>
</gene>
<dbReference type="EMBL" id="BDQM01000007">
    <property type="protein sequence ID" value="GAW95605.1"/>
    <property type="molecule type" value="Genomic_DNA"/>
</dbReference>
<keyword evidence="2 4" id="KW-0472">Membrane</keyword>
<feature type="domain" description="TonB-dependent receptor-like beta-barrel" evidence="6">
    <location>
        <begin position="445"/>
        <end position="957"/>
    </location>
</feature>
<sequence length="990" mass="109142">MKTFKPSALTLALMMGGVQIAAMSNIAYAAEETPKEAQKQQDKSEEQVEVIEVTGFRGSIIKSLNTKRFSDTVVDAISADDIGGLPDVSIADSLTRLPGVTSVRIDGQSSELNVRGLSGGFVFSTLNGREMVSTSGGRSIQFDMFPAELISGAQVYKSQKASLIEGGIAATINLETANALDNEEDHSFRASLHGNYNEAAADNEDSDTFGRRLTLSYQGKYFDETVGIAVGWANMFQPTVSSRFVNYQFDEQDLSAAYDGAPESILVSSGFEINERGGEDERNAFTLALNWEPRDDLRFQFDGFHSKFDSNKWDRGLRISGINNIATPGAGLLIDNPLSADGALVGGTIYRDPNGTLLAPPYPGSSRDINIQTQADDNTTNSSSSAFGLRGDWDITDDLMMTVDISHSEGEEEYKDQVLRMAYFEDSSAPTPIIDDNVIFSYQLNGLNNPNLQFNQDFTDTAHMMVTSSESYPHIESNSSDAIRVDFTYQLESDIFSSVEFGVRASMRDYDLGRARFLYGTTDGNMRNGQYITYGEDADGNLVEVARFQPHVLDSSNSTVSTIGGNLSGMPSFLSVDNDAILNAWIPNVDRTPVRTWQHDWTMTQANLVEEDVLSAYLQINIDTDFFGLPVTGNFGARYVDTTQSSTGLVNVGAGNGDTIYDDVGGTNSDWEHKKISESYNDFLPSLNLNFKVTDDDQIRFAYAKVMSRPEMPTMANSGNWKFDVNRDGDGRNYIGLDSSTSPKLRPFYANQYDISFEHYFTETEGAFVVALWYKDVANIVSDNTEINYDFAANGFDLPSIPDNKVEDDSGNVLVWENGDYSHAENNGDAGYIRGIEIGYTQTFSFLPGYLSGLGANVNFSYTESEIEVESSVPGEENQLGPLEGLSPRVLSATLFYDWDDKLSARVSGRYRSDYLSRQVAIGSDQSAYFQEETIISAQVSYNFTENLQAVISADNITDEPNISYFGNTSRTGTIQYFGRTIYFGVNYTM</sequence>
<evidence type="ECO:0000256" key="1">
    <source>
        <dbReference type="ARBA" id="ARBA00004442"/>
    </source>
</evidence>
<evidence type="ECO:0000259" key="6">
    <source>
        <dbReference type="Pfam" id="PF00593"/>
    </source>
</evidence>
<comment type="caution">
    <text evidence="8">The sequence shown here is derived from an EMBL/GenBank/DDBJ whole genome shotgun (WGS) entry which is preliminary data.</text>
</comment>
<dbReference type="PANTHER" id="PTHR40980">
    <property type="entry name" value="PLUG DOMAIN-CONTAINING PROTEIN"/>
    <property type="match status" value="1"/>
</dbReference>
<feature type="signal peptide" evidence="5">
    <location>
        <begin position="1"/>
        <end position="29"/>
    </location>
</feature>
<evidence type="ECO:0000256" key="4">
    <source>
        <dbReference type="RuleBase" id="RU003357"/>
    </source>
</evidence>
<accession>A0ABQ0MTC0</accession>
<evidence type="ECO:0000256" key="2">
    <source>
        <dbReference type="ARBA" id="ARBA00023136"/>
    </source>
</evidence>
<dbReference type="PANTHER" id="PTHR40980:SF3">
    <property type="entry name" value="TONB-DEPENDENT RECEPTOR-LIKE BETA-BARREL DOMAIN-CONTAINING PROTEIN"/>
    <property type="match status" value="1"/>
</dbReference>
<evidence type="ECO:0000313" key="8">
    <source>
        <dbReference type="EMBL" id="GAW95605.1"/>
    </source>
</evidence>